<dbReference type="InterPro" id="IPR012545">
    <property type="entry name" value="DUF1697"/>
</dbReference>
<accession>A0A1J5QMY5</accession>
<dbReference type="Pfam" id="PF08002">
    <property type="entry name" value="DUF1697"/>
    <property type="match status" value="1"/>
</dbReference>
<dbReference type="EMBL" id="MLJW01000596">
    <property type="protein sequence ID" value="OIQ84714.1"/>
    <property type="molecule type" value="Genomic_DNA"/>
</dbReference>
<reference evidence="1" key="1">
    <citation type="submission" date="2016-10" db="EMBL/GenBank/DDBJ databases">
        <title>Sequence of Gallionella enrichment culture.</title>
        <authorList>
            <person name="Poehlein A."/>
            <person name="Muehling M."/>
            <person name="Daniel R."/>
        </authorList>
    </citation>
    <scope>NUCLEOTIDE SEQUENCE</scope>
</reference>
<sequence length="138" mass="15013">MLDADDGSDAAAAVAARVRPGLRRTFGRDIDMVVVPAEHLDAIIAANPFPTQADDYPAHLVVTWYLEPPTPDQIAAFDPVRLGPEQMRWRNGVSYTWYPVDIGHSALTPAVLARALGPGTARNWSTILKLAAAARTRR</sequence>
<gene>
    <name evidence="1" type="ORF">GALL_334470</name>
</gene>
<comment type="caution">
    <text evidence="1">The sequence shown here is derived from an EMBL/GenBank/DDBJ whole genome shotgun (WGS) entry which is preliminary data.</text>
</comment>
<name>A0A1J5QMY5_9ZZZZ</name>
<proteinExistence type="predicted"/>
<organism evidence="1">
    <name type="scientific">mine drainage metagenome</name>
    <dbReference type="NCBI Taxonomy" id="410659"/>
    <lineage>
        <taxon>unclassified sequences</taxon>
        <taxon>metagenomes</taxon>
        <taxon>ecological metagenomes</taxon>
    </lineage>
</organism>
<dbReference type="AlphaFoldDB" id="A0A1J5QMY5"/>
<dbReference type="SUPFAM" id="SSF160379">
    <property type="entry name" value="SP0830-like"/>
    <property type="match status" value="1"/>
</dbReference>
<evidence type="ECO:0000313" key="1">
    <source>
        <dbReference type="EMBL" id="OIQ84714.1"/>
    </source>
</evidence>
<protein>
    <submittedName>
        <fullName evidence="1">Uncharacterized protein</fullName>
    </submittedName>
</protein>